<dbReference type="GO" id="GO:0016787">
    <property type="term" value="F:hydrolase activity"/>
    <property type="evidence" value="ECO:0007669"/>
    <property type="project" value="UniProtKB-KW"/>
</dbReference>
<sequence>MKMPYLLLLLFISFTSFSITAQEIKTLTYFENDSTKLELDLYLPLKKSDKKIPLVIFAHGGGFSGGDRFGEKDFANSLAKNGIAVASISYTLYMKGKDFGCNSTLPEKIKTIQIGVSDMWQATSFMIKNKNAYNIDASKIFIAGISAGAEIAFHATFWDYSIMNLYSNNLPSGFTYKGLIGGSGAIMNVDLITSKNAIPMLLSHGSEDPTVPYATGSHRSCPTNSEGFMTLSGSYAVYNRVSSLKKNIELITSCGAGHEFCGYLFGKEPDYVLDFINNVIAKRKFESHIIIPNTKKSEDLSQYPFCN</sequence>
<comment type="caution">
    <text evidence="4">The sequence shown here is derived from an EMBL/GenBank/DDBJ whole genome shotgun (WGS) entry which is preliminary data.</text>
</comment>
<dbReference type="RefSeq" id="WP_264288349.1">
    <property type="nucleotide sequence ID" value="NZ_JAOZEV010000018.1"/>
</dbReference>
<dbReference type="Gene3D" id="3.40.50.1820">
    <property type="entry name" value="alpha/beta hydrolase"/>
    <property type="match status" value="1"/>
</dbReference>
<dbReference type="Pfam" id="PF20434">
    <property type="entry name" value="BD-FAE"/>
    <property type="match status" value="1"/>
</dbReference>
<dbReference type="InterPro" id="IPR049492">
    <property type="entry name" value="BD-FAE-like_dom"/>
</dbReference>
<reference evidence="4" key="1">
    <citation type="submission" date="2022-10" db="EMBL/GenBank/DDBJ databases">
        <title>Two novel species of Flavobacterium.</title>
        <authorList>
            <person name="Liu Q."/>
            <person name="Xin Y.-H."/>
        </authorList>
    </citation>
    <scope>NUCLEOTIDE SEQUENCE</scope>
    <source>
        <strain evidence="4">LS1R47</strain>
    </source>
</reference>
<dbReference type="Proteomes" id="UP001151133">
    <property type="component" value="Unassembled WGS sequence"/>
</dbReference>
<keyword evidence="1 4" id="KW-0378">Hydrolase</keyword>
<evidence type="ECO:0000313" key="4">
    <source>
        <dbReference type="EMBL" id="MCV9934160.1"/>
    </source>
</evidence>
<dbReference type="PANTHER" id="PTHR48081">
    <property type="entry name" value="AB HYDROLASE SUPERFAMILY PROTEIN C4A8.06C"/>
    <property type="match status" value="1"/>
</dbReference>
<keyword evidence="2" id="KW-0732">Signal</keyword>
<dbReference type="SUPFAM" id="SSF53474">
    <property type="entry name" value="alpha/beta-Hydrolases"/>
    <property type="match status" value="1"/>
</dbReference>
<dbReference type="AlphaFoldDB" id="A0A9X3HMN9"/>
<feature type="domain" description="BD-FAE-like" evidence="3">
    <location>
        <begin position="39"/>
        <end position="153"/>
    </location>
</feature>
<dbReference type="InterPro" id="IPR050300">
    <property type="entry name" value="GDXG_lipolytic_enzyme"/>
</dbReference>
<dbReference type="EMBL" id="JAOZEV010000018">
    <property type="protein sequence ID" value="MCV9934160.1"/>
    <property type="molecule type" value="Genomic_DNA"/>
</dbReference>
<dbReference type="InterPro" id="IPR029058">
    <property type="entry name" value="AB_hydrolase_fold"/>
</dbReference>
<gene>
    <name evidence="4" type="ORF">OIU80_17905</name>
</gene>
<evidence type="ECO:0000256" key="1">
    <source>
        <dbReference type="ARBA" id="ARBA00022801"/>
    </source>
</evidence>
<organism evidence="4 5">
    <name type="scientific">Flavobacterium frigoritolerans</name>
    <dbReference type="NCBI Taxonomy" id="2987686"/>
    <lineage>
        <taxon>Bacteria</taxon>
        <taxon>Pseudomonadati</taxon>
        <taxon>Bacteroidota</taxon>
        <taxon>Flavobacteriia</taxon>
        <taxon>Flavobacteriales</taxon>
        <taxon>Flavobacteriaceae</taxon>
        <taxon>Flavobacterium</taxon>
    </lineage>
</organism>
<feature type="signal peptide" evidence="2">
    <location>
        <begin position="1"/>
        <end position="21"/>
    </location>
</feature>
<name>A0A9X3HMN9_9FLAO</name>
<evidence type="ECO:0000313" key="5">
    <source>
        <dbReference type="Proteomes" id="UP001151133"/>
    </source>
</evidence>
<accession>A0A9X3HMN9</accession>
<proteinExistence type="predicted"/>
<protein>
    <submittedName>
        <fullName evidence="4">Alpha/beta hydrolase fold domain-containing protein</fullName>
    </submittedName>
</protein>
<evidence type="ECO:0000259" key="3">
    <source>
        <dbReference type="Pfam" id="PF20434"/>
    </source>
</evidence>
<evidence type="ECO:0000256" key="2">
    <source>
        <dbReference type="SAM" id="SignalP"/>
    </source>
</evidence>
<keyword evidence="5" id="KW-1185">Reference proteome</keyword>
<feature type="chain" id="PRO_5040864656" evidence="2">
    <location>
        <begin position="22"/>
        <end position="307"/>
    </location>
</feature>